<dbReference type="AlphaFoldDB" id="A0A5P2D4U9"/>
<accession>A0A5P2D4U9</accession>
<evidence type="ECO:0000259" key="4">
    <source>
        <dbReference type="PROSITE" id="PS50995"/>
    </source>
</evidence>
<dbReference type="PANTHER" id="PTHR42756:SF1">
    <property type="entry name" value="TRANSCRIPTIONAL REPRESSOR OF EMRAB OPERON"/>
    <property type="match status" value="1"/>
</dbReference>
<dbReference type="GO" id="GO:0003700">
    <property type="term" value="F:DNA-binding transcription factor activity"/>
    <property type="evidence" value="ECO:0007669"/>
    <property type="project" value="InterPro"/>
</dbReference>
<keyword evidence="2" id="KW-0238">DNA-binding</keyword>
<dbReference type="InterPro" id="IPR036390">
    <property type="entry name" value="WH_DNA-bd_sf"/>
</dbReference>
<evidence type="ECO:0000256" key="1">
    <source>
        <dbReference type="ARBA" id="ARBA00023015"/>
    </source>
</evidence>
<dbReference type="RefSeq" id="WP_150207252.1">
    <property type="nucleotide sequence ID" value="NZ_CP029190.1"/>
</dbReference>
<dbReference type="PANTHER" id="PTHR42756">
    <property type="entry name" value="TRANSCRIPTIONAL REGULATOR, MARR"/>
    <property type="match status" value="1"/>
</dbReference>
<name>A0A5P2D4U9_STRVZ</name>
<dbReference type="SMART" id="SM00347">
    <property type="entry name" value="HTH_MARR"/>
    <property type="match status" value="1"/>
</dbReference>
<dbReference type="SUPFAM" id="SSF46785">
    <property type="entry name" value="Winged helix' DNA-binding domain"/>
    <property type="match status" value="1"/>
</dbReference>
<dbReference type="PROSITE" id="PS50995">
    <property type="entry name" value="HTH_MARR_2"/>
    <property type="match status" value="1"/>
</dbReference>
<dbReference type="Gene3D" id="1.10.10.10">
    <property type="entry name" value="Winged helix-like DNA-binding domain superfamily/Winged helix DNA-binding domain"/>
    <property type="match status" value="1"/>
</dbReference>
<evidence type="ECO:0000313" key="5">
    <source>
        <dbReference type="EMBL" id="QES48139.1"/>
    </source>
</evidence>
<dbReference type="GO" id="GO:0003677">
    <property type="term" value="F:DNA binding"/>
    <property type="evidence" value="ECO:0007669"/>
    <property type="project" value="UniProtKB-KW"/>
</dbReference>
<organism evidence="5 6">
    <name type="scientific">Streptomyces venezuelae</name>
    <dbReference type="NCBI Taxonomy" id="54571"/>
    <lineage>
        <taxon>Bacteria</taxon>
        <taxon>Bacillati</taxon>
        <taxon>Actinomycetota</taxon>
        <taxon>Actinomycetes</taxon>
        <taxon>Kitasatosporales</taxon>
        <taxon>Streptomycetaceae</taxon>
        <taxon>Streptomyces</taxon>
    </lineage>
</organism>
<reference evidence="5 6" key="1">
    <citation type="submission" date="2018-05" db="EMBL/GenBank/DDBJ databases">
        <title>Streptomyces venezuelae.</title>
        <authorList>
            <person name="Kim W."/>
            <person name="Lee N."/>
            <person name="Cho B.-K."/>
        </authorList>
    </citation>
    <scope>NUCLEOTIDE SEQUENCE [LARGE SCALE GENOMIC DNA]</scope>
    <source>
        <strain evidence="5 6">ATCC 21782</strain>
    </source>
</reference>
<keyword evidence="1" id="KW-0805">Transcription regulation</keyword>
<sequence>MSEQGAAGAADAAGVTGAVVEDSVDRHIARWRGKAPFDVPTEEVITRIQLLTRHIKQVKDRALAETGLQVFEFETLHRLASRGRPWRATPSELAAELLLSPAGMTGRLATLEEAGLVRRLRAAADRRRVDVELTEEGHARWTAAMRLRGEAETAMLEPFEPAERAALSALLKRMLLHVETR</sequence>
<evidence type="ECO:0000256" key="3">
    <source>
        <dbReference type="ARBA" id="ARBA00023163"/>
    </source>
</evidence>
<keyword evidence="3" id="KW-0804">Transcription</keyword>
<gene>
    <name evidence="5" type="ORF">DEJ50_10260</name>
</gene>
<dbReference type="PRINTS" id="PR00598">
    <property type="entry name" value="HTHMARR"/>
</dbReference>
<evidence type="ECO:0000313" key="6">
    <source>
        <dbReference type="Proteomes" id="UP000325211"/>
    </source>
</evidence>
<dbReference type="EMBL" id="CP029190">
    <property type="protein sequence ID" value="QES48139.1"/>
    <property type="molecule type" value="Genomic_DNA"/>
</dbReference>
<dbReference type="InterPro" id="IPR036388">
    <property type="entry name" value="WH-like_DNA-bd_sf"/>
</dbReference>
<feature type="domain" description="HTH marR-type" evidence="4">
    <location>
        <begin position="41"/>
        <end position="176"/>
    </location>
</feature>
<dbReference type="Proteomes" id="UP000325211">
    <property type="component" value="Chromosome"/>
</dbReference>
<protein>
    <submittedName>
        <fullName evidence="5">MarR family transcriptional regulator</fullName>
    </submittedName>
</protein>
<evidence type="ECO:0000256" key="2">
    <source>
        <dbReference type="ARBA" id="ARBA00023125"/>
    </source>
</evidence>
<dbReference type="OrthoDB" id="5243957at2"/>
<proteinExistence type="predicted"/>
<dbReference type="Pfam" id="PF12802">
    <property type="entry name" value="MarR_2"/>
    <property type="match status" value="1"/>
</dbReference>
<dbReference type="InterPro" id="IPR000835">
    <property type="entry name" value="HTH_MarR-typ"/>
</dbReference>